<dbReference type="InterPro" id="IPR012675">
    <property type="entry name" value="Beta-grasp_dom_sf"/>
</dbReference>
<name>L0GWN3_9GAMM</name>
<feature type="domain" description="2Fe-2S ferredoxin-type" evidence="1">
    <location>
        <begin position="178"/>
        <end position="268"/>
    </location>
</feature>
<dbReference type="InterPro" id="IPR001041">
    <property type="entry name" value="2Fe-2S_ferredoxin-type"/>
</dbReference>
<dbReference type="Gene3D" id="3.10.20.30">
    <property type="match status" value="1"/>
</dbReference>
<dbReference type="SUPFAM" id="SSF52343">
    <property type="entry name" value="Ferredoxin reductase-like, C-terminal NADP-linked domain"/>
    <property type="match status" value="1"/>
</dbReference>
<dbReference type="InterPro" id="IPR001433">
    <property type="entry name" value="OxRdtase_FAD/NAD-bd"/>
</dbReference>
<keyword evidence="4" id="KW-1185">Reference proteome</keyword>
<dbReference type="STRING" id="765912.Thimo_2434"/>
<dbReference type="KEGG" id="tmb:Thimo_2434"/>
<dbReference type="GO" id="GO:0051537">
    <property type="term" value="F:2 iron, 2 sulfur cluster binding"/>
    <property type="evidence" value="ECO:0007669"/>
    <property type="project" value="InterPro"/>
</dbReference>
<sequence>MSKRVDPGTSSLLTLTRAARLAGVNRAELQRRIRRGEIETFEGKVSATELLRLYPQTQLSNDRELARVEQIKAEATPRQPGDTDTRLPNAEVLVARLRAISEVLSNKVVALGALEGLLDELALRIASLAEEAQPPLTNRLHGLLAWLAANREDLETQPGVESESRLLARDTFLRIMAAHIKLIPSGHEFFVEGTESVLEASVRAGLNLSYGCSSGNCGTCKARVVSGEVRKIREHDYVLSEREKRMGYCLACSNTAVTDLVIEAAEAVSVADLPQQEIRASIRRVEHLTPDWAVLHVQTPRTQTLRYMAGQRAELTLEDGSEAELYIASCPCNGRNLQFFVARDPDDRFATAVFERAHHGQLIRVRGPSGTFVLAEDAPEPAVFVAFGSGIAPVKSLIEHAVSIDRIETFHLYWAVARPEDHHQGHWGRALKESLDNFHFTPLVTERAEDVLVTIEADLPDWTELRYYLVGPPAQVTAIQARLNERGVAPEQIRTETLA</sequence>
<accession>L0GWN3</accession>
<dbReference type="Gene3D" id="3.40.50.80">
    <property type="entry name" value="Nucleotide-binding domain of ferredoxin-NADP reductase (FNR) module"/>
    <property type="match status" value="1"/>
</dbReference>
<protein>
    <submittedName>
        <fullName evidence="3">2-polyprenylphenol hydroxylase-like oxidoreductase</fullName>
    </submittedName>
</protein>
<dbReference type="AlphaFoldDB" id="L0GWN3"/>
<dbReference type="PRINTS" id="PR00410">
    <property type="entry name" value="PHEHYDRXLASE"/>
</dbReference>
<dbReference type="SUPFAM" id="SSF54292">
    <property type="entry name" value="2Fe-2S ferredoxin-like"/>
    <property type="match status" value="1"/>
</dbReference>
<dbReference type="PANTHER" id="PTHR47354">
    <property type="entry name" value="NADH OXIDOREDUCTASE HCR"/>
    <property type="match status" value="1"/>
</dbReference>
<dbReference type="RefSeq" id="WP_015281301.1">
    <property type="nucleotide sequence ID" value="NC_019940.1"/>
</dbReference>
<evidence type="ECO:0000313" key="3">
    <source>
        <dbReference type="EMBL" id="AGA91168.1"/>
    </source>
</evidence>
<reference evidence="3 4" key="1">
    <citation type="submission" date="2011-09" db="EMBL/GenBank/DDBJ databases">
        <title>Complete sequence of chromosome of Thioflavicoccus mobilis 8321.</title>
        <authorList>
            <consortium name="US DOE Joint Genome Institute"/>
            <person name="Lucas S."/>
            <person name="Han J."/>
            <person name="Lapidus A."/>
            <person name="Cheng J.-F."/>
            <person name="Goodwin L."/>
            <person name="Pitluck S."/>
            <person name="Peters L."/>
            <person name="Ovchinnikova G."/>
            <person name="Lu M."/>
            <person name="Detter J.C."/>
            <person name="Han C."/>
            <person name="Tapia R."/>
            <person name="Land M."/>
            <person name="Hauser L."/>
            <person name="Kyrpides N."/>
            <person name="Ivanova N."/>
            <person name="Pagani I."/>
            <person name="Vogl K."/>
            <person name="Liu Z."/>
            <person name="Imhoff J."/>
            <person name="Thiel V."/>
            <person name="Frigaard N.-U."/>
            <person name="Bryant D."/>
            <person name="Woyke T."/>
        </authorList>
    </citation>
    <scope>NUCLEOTIDE SEQUENCE [LARGE SCALE GENOMIC DNA]</scope>
    <source>
        <strain evidence="3 4">8321</strain>
    </source>
</reference>
<dbReference type="Gene3D" id="2.40.30.10">
    <property type="entry name" value="Translation factors"/>
    <property type="match status" value="1"/>
</dbReference>
<dbReference type="Proteomes" id="UP000010816">
    <property type="component" value="Chromosome"/>
</dbReference>
<dbReference type="SUPFAM" id="SSF63380">
    <property type="entry name" value="Riboflavin synthase domain-like"/>
    <property type="match status" value="1"/>
</dbReference>
<dbReference type="Pfam" id="PF00111">
    <property type="entry name" value="Fer2"/>
    <property type="match status" value="1"/>
</dbReference>
<dbReference type="PROSITE" id="PS51085">
    <property type="entry name" value="2FE2S_FER_2"/>
    <property type="match status" value="1"/>
</dbReference>
<dbReference type="InterPro" id="IPR050415">
    <property type="entry name" value="MRET"/>
</dbReference>
<gene>
    <name evidence="3" type="ORF">Thimo_2434</name>
</gene>
<proteinExistence type="predicted"/>
<dbReference type="GO" id="GO:0016491">
    <property type="term" value="F:oxidoreductase activity"/>
    <property type="evidence" value="ECO:0007669"/>
    <property type="project" value="InterPro"/>
</dbReference>
<evidence type="ECO:0000313" key="4">
    <source>
        <dbReference type="Proteomes" id="UP000010816"/>
    </source>
</evidence>
<dbReference type="InterPro" id="IPR017927">
    <property type="entry name" value="FAD-bd_FR_type"/>
</dbReference>
<organism evidence="3 4">
    <name type="scientific">Thioflavicoccus mobilis 8321</name>
    <dbReference type="NCBI Taxonomy" id="765912"/>
    <lineage>
        <taxon>Bacteria</taxon>
        <taxon>Pseudomonadati</taxon>
        <taxon>Pseudomonadota</taxon>
        <taxon>Gammaproteobacteria</taxon>
        <taxon>Chromatiales</taxon>
        <taxon>Chromatiaceae</taxon>
        <taxon>Thioflavicoccus</taxon>
    </lineage>
</organism>
<evidence type="ECO:0000259" key="2">
    <source>
        <dbReference type="PROSITE" id="PS51384"/>
    </source>
</evidence>
<dbReference type="CDD" id="cd00207">
    <property type="entry name" value="fer2"/>
    <property type="match status" value="1"/>
</dbReference>
<dbReference type="EMBL" id="CP003051">
    <property type="protein sequence ID" value="AGA91168.1"/>
    <property type="molecule type" value="Genomic_DNA"/>
</dbReference>
<dbReference type="InterPro" id="IPR036010">
    <property type="entry name" value="2Fe-2S_ferredoxin-like_sf"/>
</dbReference>
<dbReference type="Pfam" id="PF00175">
    <property type="entry name" value="NAD_binding_1"/>
    <property type="match status" value="1"/>
</dbReference>
<evidence type="ECO:0000259" key="1">
    <source>
        <dbReference type="PROSITE" id="PS51085"/>
    </source>
</evidence>
<dbReference type="InterPro" id="IPR006058">
    <property type="entry name" value="2Fe2S_fd_BS"/>
</dbReference>
<dbReference type="InterPro" id="IPR017938">
    <property type="entry name" value="Riboflavin_synthase-like_b-brl"/>
</dbReference>
<dbReference type="eggNOG" id="COG1018">
    <property type="taxonomic scope" value="Bacteria"/>
</dbReference>
<dbReference type="HOGENOM" id="CLU_548488_0_0_6"/>
<dbReference type="PANTHER" id="PTHR47354:SF5">
    <property type="entry name" value="PROTEIN RFBI"/>
    <property type="match status" value="1"/>
</dbReference>
<dbReference type="InterPro" id="IPR039261">
    <property type="entry name" value="FNR_nucleotide-bd"/>
</dbReference>
<dbReference type="PROSITE" id="PS51384">
    <property type="entry name" value="FAD_FR"/>
    <property type="match status" value="1"/>
</dbReference>
<dbReference type="OrthoDB" id="9806195at2"/>
<dbReference type="PROSITE" id="PS00197">
    <property type="entry name" value="2FE2S_FER_1"/>
    <property type="match status" value="1"/>
</dbReference>
<feature type="domain" description="FAD-binding FR-type" evidence="2">
    <location>
        <begin position="275"/>
        <end position="375"/>
    </location>
</feature>